<organism evidence="1 2">
    <name type="scientific">Hyphomonas johnsonii MHS-2</name>
    <dbReference type="NCBI Taxonomy" id="1280950"/>
    <lineage>
        <taxon>Bacteria</taxon>
        <taxon>Pseudomonadati</taxon>
        <taxon>Pseudomonadota</taxon>
        <taxon>Alphaproteobacteria</taxon>
        <taxon>Hyphomonadales</taxon>
        <taxon>Hyphomonadaceae</taxon>
        <taxon>Hyphomonas</taxon>
    </lineage>
</organism>
<reference evidence="1 2" key="1">
    <citation type="journal article" date="2014" name="Antonie Van Leeuwenhoek">
        <title>Hyphomonas beringensis sp. nov. and Hyphomonas chukchiensis sp. nov., isolated from surface seawater of the Bering Sea and Chukchi Sea.</title>
        <authorList>
            <person name="Li C."/>
            <person name="Lai Q."/>
            <person name="Li G."/>
            <person name="Dong C."/>
            <person name="Wang J."/>
            <person name="Liao Y."/>
            <person name="Shao Z."/>
        </authorList>
    </citation>
    <scope>NUCLEOTIDE SEQUENCE [LARGE SCALE GENOMIC DNA]</scope>
    <source>
        <strain evidence="1 2">MHS-2</strain>
    </source>
</reference>
<comment type="caution">
    <text evidence="1">The sequence shown here is derived from an EMBL/GenBank/DDBJ whole genome shotgun (WGS) entry which is preliminary data.</text>
</comment>
<dbReference type="RefSeq" id="WP_035616674.1">
    <property type="nucleotide sequence ID" value="NZ_ARYK01000004.1"/>
</dbReference>
<protein>
    <submittedName>
        <fullName evidence="1">Uncharacterized protein</fullName>
    </submittedName>
</protein>
<accession>A0A059FP54</accession>
<name>A0A059FP54_9PROT</name>
<dbReference type="OrthoDB" id="8410122at2"/>
<dbReference type="EMBL" id="ARYK01000004">
    <property type="protein sequence ID" value="KCZ92445.1"/>
    <property type="molecule type" value="Genomic_DNA"/>
</dbReference>
<proteinExistence type="predicted"/>
<evidence type="ECO:0000313" key="1">
    <source>
        <dbReference type="EMBL" id="KCZ92445.1"/>
    </source>
</evidence>
<dbReference type="AlphaFoldDB" id="A0A059FP54"/>
<keyword evidence="2" id="KW-1185">Reference proteome</keyword>
<evidence type="ECO:0000313" key="2">
    <source>
        <dbReference type="Proteomes" id="UP000025171"/>
    </source>
</evidence>
<gene>
    <name evidence="1" type="ORF">HJO_10429</name>
</gene>
<dbReference type="Proteomes" id="UP000025171">
    <property type="component" value="Unassembled WGS sequence"/>
</dbReference>
<sequence length="184" mass="20843">MNVLTFEIKPSPETNDHEVLVLVDGKTVLGEGLMGVDPPEFFAQFAKPNAGQLLVGRCECGVVGCGDYLVEVETATDSVIWRGEKEFRFERSSYENTVRQASSEFSWEDQKRRGERLAKKILNGCRTEDGFAFQWASARIAPKTMRLSFLKAGQQKMLEFGWDEATDESVIQGARRLRRQLNEQ</sequence>